<evidence type="ECO:0000313" key="4">
    <source>
        <dbReference type="Proteomes" id="UP001157161"/>
    </source>
</evidence>
<keyword evidence="4" id="KW-1185">Reference proteome</keyword>
<evidence type="ECO:0000256" key="1">
    <source>
        <dbReference type="SAM" id="MobiDB-lite"/>
    </source>
</evidence>
<name>A0AA37UX09_9MICO</name>
<sequence>MIITLSSTTSSKIAARLVKLREEGGAVALGRVLTLVVSAPPEHVERAVDAANDASREHPCRVLVVSPQPDGAADGPADGLDAEIRVGGDAGASEVIVLRPRGGARSELDSLVMPLLLPDAPIVTWWPASPPPSPRPTPSGPWPSGGSPTRSSAATRWTG</sequence>
<reference evidence="3" key="1">
    <citation type="journal article" date="2014" name="Int. J. Syst. Evol. Microbiol.">
        <title>Complete genome sequence of Corynebacterium casei LMG S-19264T (=DSM 44701T), isolated from a smear-ripened cheese.</title>
        <authorList>
            <consortium name="US DOE Joint Genome Institute (JGI-PGF)"/>
            <person name="Walter F."/>
            <person name="Albersmeier A."/>
            <person name="Kalinowski J."/>
            <person name="Ruckert C."/>
        </authorList>
    </citation>
    <scope>NUCLEOTIDE SEQUENCE</scope>
    <source>
        <strain evidence="3">NBRC 112290</strain>
    </source>
</reference>
<dbReference type="PANTHER" id="PTHR38658">
    <property type="entry name" value="OXPP CYCLE PROTEIN OPCA-RELATED"/>
    <property type="match status" value="1"/>
</dbReference>
<dbReference type="EMBL" id="BSUM01000001">
    <property type="protein sequence ID" value="GMA31177.1"/>
    <property type="molecule type" value="Genomic_DNA"/>
</dbReference>
<dbReference type="InterPro" id="IPR046801">
    <property type="entry name" value="OpcA_G6PD_N"/>
</dbReference>
<organism evidence="3 4">
    <name type="scientific">Litorihabitans aurantiacus</name>
    <dbReference type="NCBI Taxonomy" id="1930061"/>
    <lineage>
        <taxon>Bacteria</taxon>
        <taxon>Bacillati</taxon>
        <taxon>Actinomycetota</taxon>
        <taxon>Actinomycetes</taxon>
        <taxon>Micrococcales</taxon>
        <taxon>Beutenbergiaceae</taxon>
        <taxon>Litorihabitans</taxon>
    </lineage>
</organism>
<evidence type="ECO:0000259" key="2">
    <source>
        <dbReference type="Pfam" id="PF10128"/>
    </source>
</evidence>
<dbReference type="Proteomes" id="UP001157161">
    <property type="component" value="Unassembled WGS sequence"/>
</dbReference>
<dbReference type="InterPro" id="IPR004555">
    <property type="entry name" value="G6PDH_assembly_OpcA"/>
</dbReference>
<comment type="caution">
    <text evidence="3">The sequence shown here is derived from an EMBL/GenBank/DDBJ whole genome shotgun (WGS) entry which is preliminary data.</text>
</comment>
<dbReference type="AlphaFoldDB" id="A0AA37UX09"/>
<feature type="compositionally biased region" description="Low complexity" evidence="1">
    <location>
        <begin position="142"/>
        <end position="152"/>
    </location>
</feature>
<reference evidence="3" key="2">
    <citation type="submission" date="2023-02" db="EMBL/GenBank/DDBJ databases">
        <authorList>
            <person name="Sun Q."/>
            <person name="Mori K."/>
        </authorList>
    </citation>
    <scope>NUCLEOTIDE SEQUENCE</scope>
    <source>
        <strain evidence="3">NBRC 112290</strain>
    </source>
</reference>
<proteinExistence type="predicted"/>
<feature type="region of interest" description="Disordered" evidence="1">
    <location>
        <begin position="126"/>
        <end position="159"/>
    </location>
</feature>
<accession>A0AA37UX09</accession>
<protein>
    <recommendedName>
        <fullName evidence="2">Glucose-6-phosphate dehydrogenase assembly protein OpcA N-terminal domain-containing protein</fullName>
    </recommendedName>
</protein>
<feature type="compositionally biased region" description="Pro residues" evidence="1">
    <location>
        <begin position="128"/>
        <end position="141"/>
    </location>
</feature>
<dbReference type="Pfam" id="PF10128">
    <property type="entry name" value="OpcA_G6PD_assem"/>
    <property type="match status" value="1"/>
</dbReference>
<evidence type="ECO:0000313" key="3">
    <source>
        <dbReference type="EMBL" id="GMA31177.1"/>
    </source>
</evidence>
<feature type="domain" description="Glucose-6-phosphate dehydrogenase assembly protein OpcA N-terminal" evidence="2">
    <location>
        <begin position="51"/>
        <end position="137"/>
    </location>
</feature>
<gene>
    <name evidence="3" type="ORF">GCM10025875_11690</name>
</gene>
<dbReference type="RefSeq" id="WP_348525512.1">
    <property type="nucleotide sequence ID" value="NZ_BSUM01000001.1"/>
</dbReference>
<dbReference type="PANTHER" id="PTHR38658:SF1">
    <property type="entry name" value="OXPP CYCLE PROTEIN OPCA-RELATED"/>
    <property type="match status" value="1"/>
</dbReference>